<name>A0A9P7DHW1_9AGAM</name>
<dbReference type="GO" id="GO:0043386">
    <property type="term" value="P:mycotoxin biosynthetic process"/>
    <property type="evidence" value="ECO:0007669"/>
    <property type="project" value="InterPro"/>
</dbReference>
<comment type="caution">
    <text evidence="5">The sequence shown here is derived from an EMBL/GenBank/DDBJ whole genome shotgun (WGS) entry which is preliminary data.</text>
</comment>
<proteinExistence type="inferred from homology"/>
<evidence type="ECO:0000256" key="3">
    <source>
        <dbReference type="ARBA" id="ARBA00035112"/>
    </source>
</evidence>
<protein>
    <submittedName>
        <fullName evidence="5">Uncharacterized protein</fullName>
    </submittedName>
</protein>
<dbReference type="EMBL" id="JABBWE010000030">
    <property type="protein sequence ID" value="KAG1793515.1"/>
    <property type="molecule type" value="Genomic_DNA"/>
</dbReference>
<dbReference type="RefSeq" id="XP_041159940.1">
    <property type="nucleotide sequence ID" value="XM_041310820.1"/>
</dbReference>
<dbReference type="PANTHER" id="PTHR33365:SF11">
    <property type="entry name" value="TAT PATHWAY SIGNAL SEQUENCE"/>
    <property type="match status" value="1"/>
</dbReference>
<feature type="transmembrane region" description="Helical" evidence="4">
    <location>
        <begin position="17"/>
        <end position="37"/>
    </location>
</feature>
<evidence type="ECO:0000256" key="1">
    <source>
        <dbReference type="ARBA" id="ARBA00004685"/>
    </source>
</evidence>
<dbReference type="GeneID" id="64604584"/>
<gene>
    <name evidence="5" type="ORF">HD556DRAFT_510485</name>
</gene>
<dbReference type="OrthoDB" id="3687641at2759"/>
<dbReference type="Pfam" id="PF11807">
    <property type="entry name" value="UstYa"/>
    <property type="match status" value="1"/>
</dbReference>
<dbReference type="GO" id="GO:0016491">
    <property type="term" value="F:oxidoreductase activity"/>
    <property type="evidence" value="ECO:0007669"/>
    <property type="project" value="UniProtKB-KW"/>
</dbReference>
<evidence type="ECO:0000313" key="6">
    <source>
        <dbReference type="Proteomes" id="UP000719766"/>
    </source>
</evidence>
<evidence type="ECO:0000313" key="5">
    <source>
        <dbReference type="EMBL" id="KAG1793515.1"/>
    </source>
</evidence>
<keyword evidence="2" id="KW-0560">Oxidoreductase</keyword>
<comment type="pathway">
    <text evidence="1">Mycotoxin biosynthesis.</text>
</comment>
<keyword evidence="4" id="KW-0472">Membrane</keyword>
<evidence type="ECO:0000256" key="2">
    <source>
        <dbReference type="ARBA" id="ARBA00023002"/>
    </source>
</evidence>
<dbReference type="PANTHER" id="PTHR33365">
    <property type="entry name" value="YALI0B05434P"/>
    <property type="match status" value="1"/>
</dbReference>
<keyword evidence="6" id="KW-1185">Reference proteome</keyword>
<comment type="similarity">
    <text evidence="3">Belongs to the ustYa family.</text>
</comment>
<dbReference type="Proteomes" id="UP000719766">
    <property type="component" value="Unassembled WGS sequence"/>
</dbReference>
<evidence type="ECO:0000256" key="4">
    <source>
        <dbReference type="SAM" id="Phobius"/>
    </source>
</evidence>
<accession>A0A9P7DHW1</accession>
<dbReference type="AlphaFoldDB" id="A0A9P7DHW1"/>
<dbReference type="InterPro" id="IPR021765">
    <property type="entry name" value="UstYa-like"/>
</dbReference>
<keyword evidence="4" id="KW-0812">Transmembrane</keyword>
<sequence>MDSDATTHTSNNSRTRLWIVALCIFMKISMILFFCSIQVGEKTNKVYSFAGDDFPRLLPLAQADPVLMAFEDSVHYQINTEDGRAEWASLTPGNGLVYLGEQPGRPFSISMFHQLRCLDIIREDIVGADSNAALSRHCLNYLRQMIMCRSDAQLENILLASKEDSLQPFFVRPGTYVCNNWNSVLEEVKRNQAGAER</sequence>
<reference evidence="5" key="1">
    <citation type="journal article" date="2020" name="New Phytol.">
        <title>Comparative genomics reveals dynamic genome evolution in host specialist ectomycorrhizal fungi.</title>
        <authorList>
            <person name="Lofgren L.A."/>
            <person name="Nguyen N.H."/>
            <person name="Vilgalys R."/>
            <person name="Ruytinx J."/>
            <person name="Liao H.L."/>
            <person name="Branco S."/>
            <person name="Kuo A."/>
            <person name="LaButti K."/>
            <person name="Lipzen A."/>
            <person name="Andreopoulos W."/>
            <person name="Pangilinan J."/>
            <person name="Riley R."/>
            <person name="Hundley H."/>
            <person name="Na H."/>
            <person name="Barry K."/>
            <person name="Grigoriev I.V."/>
            <person name="Stajich J.E."/>
            <person name="Kennedy P.G."/>
        </authorList>
    </citation>
    <scope>NUCLEOTIDE SEQUENCE</scope>
    <source>
        <strain evidence="5">S12</strain>
    </source>
</reference>
<organism evidence="5 6">
    <name type="scientific">Suillus plorans</name>
    <dbReference type="NCBI Taxonomy" id="116603"/>
    <lineage>
        <taxon>Eukaryota</taxon>
        <taxon>Fungi</taxon>
        <taxon>Dikarya</taxon>
        <taxon>Basidiomycota</taxon>
        <taxon>Agaricomycotina</taxon>
        <taxon>Agaricomycetes</taxon>
        <taxon>Agaricomycetidae</taxon>
        <taxon>Boletales</taxon>
        <taxon>Suillineae</taxon>
        <taxon>Suillaceae</taxon>
        <taxon>Suillus</taxon>
    </lineage>
</organism>
<keyword evidence="4" id="KW-1133">Transmembrane helix</keyword>